<protein>
    <recommendedName>
        <fullName evidence="3">Lipoprotein</fullName>
    </recommendedName>
</protein>
<evidence type="ECO:0000313" key="1">
    <source>
        <dbReference type="EMBL" id="MCP9762454.1"/>
    </source>
</evidence>
<evidence type="ECO:0008006" key="3">
    <source>
        <dbReference type="Google" id="ProtNLM"/>
    </source>
</evidence>
<evidence type="ECO:0000313" key="2">
    <source>
        <dbReference type="Proteomes" id="UP001204144"/>
    </source>
</evidence>
<accession>A0AAE3H020</accession>
<name>A0AAE3H020_9BACT</name>
<organism evidence="1 2">
    <name type="scientific">Lacihabitans soyangensis</name>
    <dbReference type="NCBI Taxonomy" id="869394"/>
    <lineage>
        <taxon>Bacteria</taxon>
        <taxon>Pseudomonadati</taxon>
        <taxon>Bacteroidota</taxon>
        <taxon>Cytophagia</taxon>
        <taxon>Cytophagales</taxon>
        <taxon>Leadbetterellaceae</taxon>
        <taxon>Lacihabitans</taxon>
    </lineage>
</organism>
<sequence>MKNTITVLLIFGLISCGQVKRVDTAEVKQLMSDYKIKKVNQEEIVDVANSLGKSISEKFNGNLNIECADKITLEGTEVELIDLSLVTAEALKNGKIGEILEAYKFSKEQKQLIGDNIQKVNDTLYLYSFPINTNSLVYKNCKKDLGFIMMSKKALVKSVKK</sequence>
<dbReference type="Proteomes" id="UP001204144">
    <property type="component" value="Unassembled WGS sequence"/>
</dbReference>
<dbReference type="RefSeq" id="WP_255036222.1">
    <property type="nucleotide sequence ID" value="NZ_RJUF01000010.1"/>
</dbReference>
<dbReference type="EMBL" id="RJUF01000010">
    <property type="protein sequence ID" value="MCP9762454.1"/>
    <property type="molecule type" value="Genomic_DNA"/>
</dbReference>
<keyword evidence="2" id="KW-1185">Reference proteome</keyword>
<reference evidence="1 2" key="1">
    <citation type="submission" date="2018-11" db="EMBL/GenBank/DDBJ databases">
        <title>Novel bacteria species description.</title>
        <authorList>
            <person name="Han J.-H."/>
        </authorList>
    </citation>
    <scope>NUCLEOTIDE SEQUENCE [LARGE SCALE GENOMIC DNA]</scope>
    <source>
        <strain evidence="1 2">KCTC23259</strain>
    </source>
</reference>
<proteinExistence type="predicted"/>
<comment type="caution">
    <text evidence="1">The sequence shown here is derived from an EMBL/GenBank/DDBJ whole genome shotgun (WGS) entry which is preliminary data.</text>
</comment>
<gene>
    <name evidence="1" type="ORF">EGI31_05770</name>
</gene>
<dbReference type="AlphaFoldDB" id="A0AAE3H020"/>
<dbReference type="PROSITE" id="PS51257">
    <property type="entry name" value="PROKAR_LIPOPROTEIN"/>
    <property type="match status" value="1"/>
</dbReference>